<reference evidence="3" key="1">
    <citation type="submission" date="2022-11" db="EMBL/GenBank/DDBJ databases">
        <title>Chromosome-level genome of Pogonophryne albipinna.</title>
        <authorList>
            <person name="Jo E."/>
        </authorList>
    </citation>
    <scope>NUCLEOTIDE SEQUENCE</scope>
    <source>
        <strain evidence="3">SGF0006</strain>
        <tissue evidence="3">Muscle</tissue>
    </source>
</reference>
<dbReference type="AlphaFoldDB" id="A0AAD6BM62"/>
<keyword evidence="4" id="KW-1185">Reference proteome</keyword>
<feature type="domain" description="Teneurin N-terminal" evidence="2">
    <location>
        <begin position="1"/>
        <end position="76"/>
    </location>
</feature>
<feature type="compositionally biased region" description="Polar residues" evidence="1">
    <location>
        <begin position="36"/>
        <end position="45"/>
    </location>
</feature>
<dbReference type="PROSITE" id="PS51361">
    <property type="entry name" value="TENEURIN_N"/>
    <property type="match status" value="1"/>
</dbReference>
<evidence type="ECO:0000313" key="3">
    <source>
        <dbReference type="EMBL" id="KAJ4946226.1"/>
    </source>
</evidence>
<dbReference type="Proteomes" id="UP001219934">
    <property type="component" value="Unassembled WGS sequence"/>
</dbReference>
<sequence>MDLKDRRNRSLTRGRCSKDSQYNTSSLDTDECRVPTQKSYSSSETLKAFDHEQRLHYGGCVTDLVHHEADEYSRQGGAMAPVAQAGAERTDVIWGLWEVYDHDAPIWEYLLGRYCAANGVSVGHECVYARDGDGFLIINTKP</sequence>
<comment type="caution">
    <text evidence="3">The sequence shown here is derived from an EMBL/GenBank/DDBJ whole genome shotgun (WGS) entry which is preliminary data.</text>
</comment>
<protein>
    <recommendedName>
        <fullName evidence="2">Teneurin N-terminal domain-containing protein</fullName>
    </recommendedName>
</protein>
<dbReference type="GO" id="GO:0007165">
    <property type="term" value="P:signal transduction"/>
    <property type="evidence" value="ECO:0007669"/>
    <property type="project" value="InterPro"/>
</dbReference>
<dbReference type="GO" id="GO:0016020">
    <property type="term" value="C:membrane"/>
    <property type="evidence" value="ECO:0007669"/>
    <property type="project" value="InterPro"/>
</dbReference>
<accession>A0AAD6BM62</accession>
<dbReference type="InterPro" id="IPR009471">
    <property type="entry name" value="Ten_N"/>
</dbReference>
<dbReference type="Pfam" id="PF06484">
    <property type="entry name" value="Ten_N"/>
    <property type="match status" value="1"/>
</dbReference>
<evidence type="ECO:0000259" key="2">
    <source>
        <dbReference type="PROSITE" id="PS51361"/>
    </source>
</evidence>
<feature type="compositionally biased region" description="Basic residues" evidence="1">
    <location>
        <begin position="1"/>
        <end position="12"/>
    </location>
</feature>
<organism evidence="3 4">
    <name type="scientific">Pogonophryne albipinna</name>
    <dbReference type="NCBI Taxonomy" id="1090488"/>
    <lineage>
        <taxon>Eukaryota</taxon>
        <taxon>Metazoa</taxon>
        <taxon>Chordata</taxon>
        <taxon>Craniata</taxon>
        <taxon>Vertebrata</taxon>
        <taxon>Euteleostomi</taxon>
        <taxon>Actinopterygii</taxon>
        <taxon>Neopterygii</taxon>
        <taxon>Teleostei</taxon>
        <taxon>Neoteleostei</taxon>
        <taxon>Acanthomorphata</taxon>
        <taxon>Eupercaria</taxon>
        <taxon>Perciformes</taxon>
        <taxon>Notothenioidei</taxon>
        <taxon>Pogonophryne</taxon>
    </lineage>
</organism>
<evidence type="ECO:0000313" key="4">
    <source>
        <dbReference type="Proteomes" id="UP001219934"/>
    </source>
</evidence>
<feature type="region of interest" description="Disordered" evidence="1">
    <location>
        <begin position="1"/>
        <end position="45"/>
    </location>
</feature>
<gene>
    <name evidence="3" type="ORF">JOQ06_023895</name>
</gene>
<dbReference type="EMBL" id="JAPTMU010000003">
    <property type="protein sequence ID" value="KAJ4946226.1"/>
    <property type="molecule type" value="Genomic_DNA"/>
</dbReference>
<name>A0AAD6BM62_9TELE</name>
<proteinExistence type="predicted"/>
<evidence type="ECO:0000256" key="1">
    <source>
        <dbReference type="SAM" id="MobiDB-lite"/>
    </source>
</evidence>